<evidence type="ECO:0000259" key="15">
    <source>
        <dbReference type="Pfam" id="PF17689"/>
    </source>
</evidence>
<evidence type="ECO:0000256" key="12">
    <source>
        <dbReference type="SAM" id="Phobius"/>
    </source>
</evidence>
<name>A0A840NQ07_9PSEU</name>
<feature type="region of interest" description="Disordered" evidence="11">
    <location>
        <begin position="1073"/>
        <end position="1093"/>
    </location>
</feature>
<dbReference type="Pfam" id="PF04602">
    <property type="entry name" value="Arabinose_trans"/>
    <property type="match status" value="1"/>
</dbReference>
<evidence type="ECO:0000256" key="7">
    <source>
        <dbReference type="ARBA" id="ARBA00022692"/>
    </source>
</evidence>
<accession>A0A840NQ07</accession>
<keyword evidence="5 16" id="KW-0328">Glycosyltransferase</keyword>
<feature type="transmembrane region" description="Helical" evidence="12">
    <location>
        <begin position="562"/>
        <end position="580"/>
    </location>
</feature>
<dbReference type="GO" id="GO:0071555">
    <property type="term" value="P:cell wall organization"/>
    <property type="evidence" value="ECO:0007669"/>
    <property type="project" value="UniProtKB-KW"/>
</dbReference>
<feature type="transmembrane region" description="Helical" evidence="12">
    <location>
        <begin position="260"/>
        <end position="280"/>
    </location>
</feature>
<evidence type="ECO:0000256" key="3">
    <source>
        <dbReference type="ARBA" id="ARBA00008195"/>
    </source>
</evidence>
<feature type="transmembrane region" description="Helical" evidence="12">
    <location>
        <begin position="669"/>
        <end position="688"/>
    </location>
</feature>
<keyword evidence="10" id="KW-0961">Cell wall biogenesis/degradation</keyword>
<evidence type="ECO:0000256" key="4">
    <source>
        <dbReference type="ARBA" id="ARBA00022475"/>
    </source>
</evidence>
<feature type="domain" description="Arabinosyltransferase C-terminal" evidence="14">
    <location>
        <begin position="830"/>
        <end position="1055"/>
    </location>
</feature>
<dbReference type="InterPro" id="IPR027451">
    <property type="entry name" value="EmbABC_dom1"/>
</dbReference>
<evidence type="ECO:0000256" key="6">
    <source>
        <dbReference type="ARBA" id="ARBA00022679"/>
    </source>
</evidence>
<feature type="transmembrane region" description="Helical" evidence="12">
    <location>
        <begin position="700"/>
        <end position="719"/>
    </location>
</feature>
<keyword evidence="8 12" id="KW-1133">Transmembrane helix</keyword>
<protein>
    <submittedName>
        <fullName evidence="16">Arabinosyltransferase C</fullName>
        <ecNumber evidence="16">2.4.2.-</ecNumber>
    </submittedName>
</protein>
<evidence type="ECO:0000256" key="1">
    <source>
        <dbReference type="ARBA" id="ARBA00003001"/>
    </source>
</evidence>
<dbReference type="Pfam" id="PF14896">
    <property type="entry name" value="Arabino_trans_C"/>
    <property type="match status" value="1"/>
</dbReference>
<dbReference type="Proteomes" id="UP000580474">
    <property type="component" value="Unassembled WGS sequence"/>
</dbReference>
<evidence type="ECO:0000256" key="11">
    <source>
        <dbReference type="SAM" id="MobiDB-lite"/>
    </source>
</evidence>
<dbReference type="InterPro" id="IPR007680">
    <property type="entry name" value="Arabino_trans_central"/>
</dbReference>
<keyword evidence="9 12" id="KW-0472">Membrane</keyword>
<dbReference type="GO" id="GO:0052636">
    <property type="term" value="F:arabinosyltransferase activity"/>
    <property type="evidence" value="ECO:0007669"/>
    <property type="project" value="InterPro"/>
</dbReference>
<feature type="transmembrane region" description="Helical" evidence="12">
    <location>
        <begin position="335"/>
        <end position="357"/>
    </location>
</feature>
<dbReference type="InterPro" id="IPR032731">
    <property type="entry name" value="Arabino_trans_C"/>
</dbReference>
<feature type="transmembrane region" description="Helical" evidence="12">
    <location>
        <begin position="533"/>
        <end position="550"/>
    </location>
</feature>
<comment type="similarity">
    <text evidence="3">Belongs to the emb family.</text>
</comment>
<sequence>MEPSSPIRSDGTPGERPGAPPSRPLDALPAPAARRARWIAHVVALLLGAAGLSCALALPFAPVWADRSEVSWPAADEPAVSTTALLAPYRPAQFTANVPCPVLRSALDRPDPTMVLATVPPGSDRDGLLLSAEGGTPKLIMGERAVALPPLPADCDLTVRADAQRSTITVGTLPPIALPGVPAPEIFTFSTGLPPEQAAELSVTARTYTWFETAPTSLKLSLTGFAIVLAAASLLLLIAHTPPTWAGIRRAALRRIRFDLSLLLLIDAAVAVVLALWLVIGPISDDDGFAMLTIRNHAATGDIGNFYRWFNASEAPFTLVQHLMRWVSEYSLAPAWLRVPSVVAGMLTWLVLSHGIVAPLCRGVRRAGVHLLTAVFFLACWLPFDLGIRPEAFVALGTAAVLALLLRATAPGVRAPFGHLGGAALLAGLTVAVTPTGIAAVLIVLMFAPRIWRLLLLPGELPRWMAVPTRAVLLCCLGSVGVVAMFADSTWTGFARATAIHNEFGPNLGWYEEIERYSSLLGTSTWGTASKRLAVLLVLAAVLLAAAGVLRRLHRAVRMPELPLLIGAVLAVFATLWLTPSKWTHHFGALAGVAPALVAATVVLLARVGSLPNARREARQLGVAGAVAGAGAAALAFQGPNSWWQYSDFGVPWSDTATRPLDLPLDGPLPWLLAAVLVGVVAFGLVRLRALAGAWTLPATALFTTSALVMVAVLIGSFLQAPAHAGAFSVGRSSWDSVRARSCGIENEVETLPLAEDGTLALTAGPLDDTEQDAPDETRREPAGFVANQGRPGRPPQEPLLRRPPDELALRPTGAEAEPTDASPLMWDSLADGPRTTGEVTTGWFELPALRSGQELSVWVAGRPEQGNDLRVEFGQNTAGPEAADQVRALGSRELRDPPPRQLPFDDPRMGRAADWRDFRPWRLITVDAADLPAGADRVRLRATDATTDEQGWLAFGGPAVRDVVPLRDVLDGGVPALVDWPISFLFPCYVDYPRVSHGTADSPGLLITPPGGEGSMAFDPSYGGVFTGVPAQSRRWETPSRLRGDPGFTWGHVLSVSYDLDRDVYDRTTRRVRQGGADGDGEYPFEEGNLHP</sequence>
<evidence type="ECO:0000256" key="8">
    <source>
        <dbReference type="ARBA" id="ARBA00022989"/>
    </source>
</evidence>
<feature type="domain" description="Arabinosyltransferas concanavalin like" evidence="15">
    <location>
        <begin position="66"/>
        <end position="205"/>
    </location>
</feature>
<dbReference type="EMBL" id="JACHIV010000001">
    <property type="protein sequence ID" value="MBB5072448.1"/>
    <property type="molecule type" value="Genomic_DNA"/>
</dbReference>
<reference evidence="16 17" key="1">
    <citation type="submission" date="2020-08" db="EMBL/GenBank/DDBJ databases">
        <title>Sequencing the genomes of 1000 actinobacteria strains.</title>
        <authorList>
            <person name="Klenk H.-P."/>
        </authorList>
    </citation>
    <scope>NUCLEOTIDE SEQUENCE [LARGE SCALE GENOMIC DNA]</scope>
    <source>
        <strain evidence="16 17">DSM 45582</strain>
    </source>
</reference>
<feature type="transmembrane region" description="Helical" evidence="12">
    <location>
        <begin position="38"/>
        <end position="61"/>
    </location>
</feature>
<evidence type="ECO:0000259" key="14">
    <source>
        <dbReference type="Pfam" id="PF14896"/>
    </source>
</evidence>
<feature type="domain" description="Arabinofuranosyltransferase central" evidence="13">
    <location>
        <begin position="215"/>
        <end position="665"/>
    </location>
</feature>
<keyword evidence="17" id="KW-1185">Reference proteome</keyword>
<feature type="transmembrane region" description="Helical" evidence="12">
    <location>
        <begin position="422"/>
        <end position="448"/>
    </location>
</feature>
<evidence type="ECO:0000256" key="5">
    <source>
        <dbReference type="ARBA" id="ARBA00022676"/>
    </source>
</evidence>
<evidence type="ECO:0000313" key="17">
    <source>
        <dbReference type="Proteomes" id="UP000580474"/>
    </source>
</evidence>
<dbReference type="InterPro" id="IPR040920">
    <property type="entry name" value="Arabino_trans_N"/>
</dbReference>
<dbReference type="AlphaFoldDB" id="A0A840NQ07"/>
<feature type="transmembrane region" description="Helical" evidence="12">
    <location>
        <begin position="220"/>
        <end position="239"/>
    </location>
</feature>
<evidence type="ECO:0000256" key="2">
    <source>
        <dbReference type="ARBA" id="ARBA00004651"/>
    </source>
</evidence>
<evidence type="ECO:0000256" key="9">
    <source>
        <dbReference type="ARBA" id="ARBA00023136"/>
    </source>
</evidence>
<dbReference type="Gene3D" id="3.40.190.160">
    <property type="match status" value="1"/>
</dbReference>
<evidence type="ECO:0000259" key="13">
    <source>
        <dbReference type="Pfam" id="PF04602"/>
    </source>
</evidence>
<keyword evidence="6 16" id="KW-0808">Transferase</keyword>
<dbReference type="Pfam" id="PF17689">
    <property type="entry name" value="Arabino_trans_N"/>
    <property type="match status" value="1"/>
</dbReference>
<organism evidence="16 17">
    <name type="scientific">Saccharopolyspora gloriosae</name>
    <dbReference type="NCBI Taxonomy" id="455344"/>
    <lineage>
        <taxon>Bacteria</taxon>
        <taxon>Bacillati</taxon>
        <taxon>Actinomycetota</taxon>
        <taxon>Actinomycetes</taxon>
        <taxon>Pseudonocardiales</taxon>
        <taxon>Pseudonocardiaceae</taxon>
        <taxon>Saccharopolyspora</taxon>
    </lineage>
</organism>
<feature type="region of interest" description="Disordered" evidence="11">
    <location>
        <begin position="1"/>
        <end position="27"/>
    </location>
</feature>
<gene>
    <name evidence="16" type="ORF">BJ969_005536</name>
</gene>
<dbReference type="InterPro" id="IPR042486">
    <property type="entry name" value="Arabino_trans_C_2"/>
</dbReference>
<keyword evidence="4" id="KW-1003">Cell membrane</keyword>
<feature type="transmembrane region" description="Helical" evidence="12">
    <location>
        <begin position="586"/>
        <end position="606"/>
    </location>
</feature>
<keyword evidence="7 12" id="KW-0812">Transmembrane</keyword>
<evidence type="ECO:0000313" key="16">
    <source>
        <dbReference type="EMBL" id="MBB5072448.1"/>
    </source>
</evidence>
<evidence type="ECO:0000256" key="10">
    <source>
        <dbReference type="ARBA" id="ARBA00023316"/>
    </source>
</evidence>
<feature type="region of interest" description="Disordered" evidence="11">
    <location>
        <begin position="764"/>
        <end position="805"/>
    </location>
</feature>
<comment type="caution">
    <text evidence="16">The sequence shown here is derived from an EMBL/GenBank/DDBJ whole genome shotgun (WGS) entry which is preliminary data.</text>
</comment>
<feature type="transmembrane region" description="Helical" evidence="12">
    <location>
        <begin position="618"/>
        <end position="637"/>
    </location>
</feature>
<dbReference type="EC" id="2.4.2.-" evidence="16"/>
<feature type="transmembrane region" description="Helical" evidence="12">
    <location>
        <begin position="369"/>
        <end position="386"/>
    </location>
</feature>
<dbReference type="Gene3D" id="2.60.120.940">
    <property type="entry name" value="EmbC, C-terminal domain, subdomain 2"/>
    <property type="match status" value="1"/>
</dbReference>
<comment type="subcellular location">
    <subcellularLocation>
        <location evidence="2">Cell membrane</location>
        <topology evidence="2">Multi-pass membrane protein</topology>
    </subcellularLocation>
</comment>
<dbReference type="GO" id="GO:0005886">
    <property type="term" value="C:plasma membrane"/>
    <property type="evidence" value="ECO:0007669"/>
    <property type="project" value="UniProtKB-SubCell"/>
</dbReference>
<proteinExistence type="inferred from homology"/>
<dbReference type="Gene3D" id="2.60.120.610">
    <property type="entry name" value="arabinofuranosyltransferase like domain"/>
    <property type="match status" value="1"/>
</dbReference>
<comment type="function">
    <text evidence="1">Arabinosyl transferase responsible for the polymerization of arabinose into the arabinan of arabinogalactan.</text>
</comment>
<dbReference type="GO" id="GO:0071766">
    <property type="term" value="P:Actinobacterium-type cell wall biogenesis"/>
    <property type="evidence" value="ECO:0007669"/>
    <property type="project" value="InterPro"/>
</dbReference>
<dbReference type="RefSeq" id="WP_343071622.1">
    <property type="nucleotide sequence ID" value="NZ_JACHIV010000001.1"/>
</dbReference>